<gene>
    <name evidence="1" type="ORF">TM448A02781_0003</name>
</gene>
<protein>
    <recommendedName>
        <fullName evidence="2">Capsid protein</fullName>
    </recommendedName>
</protein>
<dbReference type="AlphaFoldDB" id="A0A6H1ZZ24"/>
<reference evidence="1" key="1">
    <citation type="submission" date="2020-03" db="EMBL/GenBank/DDBJ databases">
        <title>The deep terrestrial virosphere.</title>
        <authorList>
            <person name="Holmfeldt K."/>
            <person name="Nilsson E."/>
            <person name="Simone D."/>
            <person name="Lopez-Fernandez M."/>
            <person name="Wu X."/>
            <person name="de Brujin I."/>
            <person name="Lundin D."/>
            <person name="Andersson A."/>
            <person name="Bertilsson S."/>
            <person name="Dopson M."/>
        </authorList>
    </citation>
    <scope>NUCLEOTIDE SEQUENCE</scope>
    <source>
        <strain evidence="1">TM448A02781</strain>
    </source>
</reference>
<accession>A0A6H1ZZ24</accession>
<evidence type="ECO:0008006" key="2">
    <source>
        <dbReference type="Google" id="ProtNLM"/>
    </source>
</evidence>
<proteinExistence type="predicted"/>
<organism evidence="1">
    <name type="scientific">viral metagenome</name>
    <dbReference type="NCBI Taxonomy" id="1070528"/>
    <lineage>
        <taxon>unclassified sequences</taxon>
        <taxon>metagenomes</taxon>
        <taxon>organismal metagenomes</taxon>
    </lineage>
</organism>
<evidence type="ECO:0000313" key="1">
    <source>
        <dbReference type="EMBL" id="QJA52515.1"/>
    </source>
</evidence>
<dbReference type="EMBL" id="MT144346">
    <property type="protein sequence ID" value="QJA52515.1"/>
    <property type="molecule type" value="Genomic_DNA"/>
</dbReference>
<sequence length="265" mass="29238">MSARKRVVTKNDEQTAVDIIVPFSYRVWKFGIKKRNLTNIAKSINNALNRKKEKLAAERITNGLSTSYTHQGISQNSTIAITGGDSLEPFTTAHTREDGGTNMNNVVYDGTTYSLPFDYAGYKAADRTASLFVDPRGNPMSATMDTLLCKKGSSVAHKAREILGAIKKGKISESNDNDGSALPAFKMIENEFLTQDAYWAMFDSSTALSDEYGFQHIESEANNLDPVNVVYKTREMQFGGHTMFQQGHNDVARSWLFSAGDSSST</sequence>
<name>A0A6H1ZZ24_9ZZZZ</name>